<dbReference type="Proteomes" id="UP000029643">
    <property type="component" value="Unassembled WGS sequence"/>
</dbReference>
<comment type="caution">
    <text evidence="1">The sequence shown here is derived from an EMBL/GenBank/DDBJ whole genome shotgun (WGS) entry which is preliminary data.</text>
</comment>
<name>A0A090X1W7_9FLAO</name>
<dbReference type="EMBL" id="BBNU01000021">
    <property type="protein sequence ID" value="GAL82079.1"/>
    <property type="molecule type" value="Genomic_DNA"/>
</dbReference>
<reference evidence="1 2" key="1">
    <citation type="journal article" date="2014" name="Genome Announc.">
        <title>Draft Genome Sequences of Marine Flavobacterium Algibacter lectus Strains SS8 and NR4.</title>
        <authorList>
            <person name="Takatani N."/>
            <person name="Nakanishi M."/>
            <person name="Meirelles P."/>
            <person name="Mino S."/>
            <person name="Suda W."/>
            <person name="Oshima K."/>
            <person name="Hattori M."/>
            <person name="Ohkuma M."/>
            <person name="Hosokawa M."/>
            <person name="Miyashita K."/>
            <person name="Thompson F.L."/>
            <person name="Niwa A."/>
            <person name="Sawabe T."/>
            <person name="Sawabe T."/>
        </authorList>
    </citation>
    <scope>NUCLEOTIDE SEQUENCE [LARGE SCALE GENOMIC DNA]</scope>
    <source>
        <strain evidence="2">JCM19274</strain>
    </source>
</reference>
<proteinExistence type="predicted"/>
<gene>
    <name evidence="1" type="ORF">JCM19274_2790</name>
</gene>
<evidence type="ECO:0000313" key="2">
    <source>
        <dbReference type="Proteomes" id="UP000029643"/>
    </source>
</evidence>
<evidence type="ECO:0000313" key="1">
    <source>
        <dbReference type="EMBL" id="GAL82079.1"/>
    </source>
</evidence>
<protein>
    <submittedName>
        <fullName evidence="1">Uncharacterized protein</fullName>
    </submittedName>
</protein>
<dbReference type="Gene3D" id="1.50.10.100">
    <property type="entry name" value="Chondroitin AC/alginate lyase"/>
    <property type="match status" value="1"/>
</dbReference>
<accession>A0A090X1W7</accession>
<sequence>MDPGFIIGGNRYDNYGWVAGWFGSTELIWWLSHTPFSVSTATYDRMNHMAEVHFDVMDKNGYVSSQDKMHRIPSDGFLNLARSGTSNWTTDSNNVAASYWLSYPQESSYSNNPNWVKKFKEEGIAPASKKDKTIVLSYEPSVFHRNGGLAAICTWYFKRALPYPVQTQWFSVLQHRRTVITKGRPSHWNANPIWCFAITTSRC</sequence>
<organism evidence="1 2">
    <name type="scientific">Algibacter lectus</name>
    <dbReference type="NCBI Taxonomy" id="221126"/>
    <lineage>
        <taxon>Bacteria</taxon>
        <taxon>Pseudomonadati</taxon>
        <taxon>Bacteroidota</taxon>
        <taxon>Flavobacteriia</taxon>
        <taxon>Flavobacteriales</taxon>
        <taxon>Flavobacteriaceae</taxon>
        <taxon>Algibacter</taxon>
    </lineage>
</organism>
<dbReference type="InterPro" id="IPR008929">
    <property type="entry name" value="Chondroitin_lyas"/>
</dbReference>
<dbReference type="AlphaFoldDB" id="A0A090X1W7"/>